<evidence type="ECO:0000313" key="4">
    <source>
        <dbReference type="Proteomes" id="UP000054279"/>
    </source>
</evidence>
<evidence type="ECO:0000256" key="1">
    <source>
        <dbReference type="SAM" id="MobiDB-lite"/>
    </source>
</evidence>
<feature type="region of interest" description="Disordered" evidence="1">
    <location>
        <begin position="1"/>
        <end position="249"/>
    </location>
</feature>
<reference evidence="3 4" key="1">
    <citation type="submission" date="2014-06" db="EMBL/GenBank/DDBJ databases">
        <title>Evolutionary Origins and Diversification of the Mycorrhizal Mutualists.</title>
        <authorList>
            <consortium name="DOE Joint Genome Institute"/>
            <consortium name="Mycorrhizal Genomics Consortium"/>
            <person name="Kohler A."/>
            <person name="Kuo A."/>
            <person name="Nagy L.G."/>
            <person name="Floudas D."/>
            <person name="Copeland A."/>
            <person name="Barry K.W."/>
            <person name="Cichocki N."/>
            <person name="Veneault-Fourrey C."/>
            <person name="LaButti K."/>
            <person name="Lindquist E.A."/>
            <person name="Lipzen A."/>
            <person name="Lundell T."/>
            <person name="Morin E."/>
            <person name="Murat C."/>
            <person name="Riley R."/>
            <person name="Ohm R."/>
            <person name="Sun H."/>
            <person name="Tunlid A."/>
            <person name="Henrissat B."/>
            <person name="Grigoriev I.V."/>
            <person name="Hibbett D.S."/>
            <person name="Martin F."/>
        </authorList>
    </citation>
    <scope>NUCLEOTIDE SEQUENCE [LARGE SCALE GENOMIC DNA]</scope>
    <source>
        <strain evidence="3 4">SS14</strain>
    </source>
</reference>
<dbReference type="Pfam" id="PF25459">
    <property type="entry name" value="AIM3_BBC1_C"/>
    <property type="match status" value="1"/>
</dbReference>
<gene>
    <name evidence="3" type="ORF">M422DRAFT_250988</name>
</gene>
<dbReference type="HOGENOM" id="CLU_669346_0_0_1"/>
<feature type="compositionally biased region" description="Acidic residues" evidence="1">
    <location>
        <begin position="66"/>
        <end position="86"/>
    </location>
</feature>
<name>A0A0C9W3D8_SPHS4</name>
<protein>
    <recommendedName>
        <fullName evidence="2">BBC1/AIM3 cysteine proteinase-fold domain-containing protein</fullName>
    </recommendedName>
</protein>
<dbReference type="InterPro" id="IPR057402">
    <property type="entry name" value="AIM3_BBC1_C"/>
</dbReference>
<keyword evidence="4" id="KW-1185">Reference proteome</keyword>
<feature type="domain" description="BBC1/AIM3 cysteine proteinase-fold" evidence="2">
    <location>
        <begin position="250"/>
        <end position="410"/>
    </location>
</feature>
<organism evidence="3 4">
    <name type="scientific">Sphaerobolus stellatus (strain SS14)</name>
    <dbReference type="NCBI Taxonomy" id="990650"/>
    <lineage>
        <taxon>Eukaryota</taxon>
        <taxon>Fungi</taxon>
        <taxon>Dikarya</taxon>
        <taxon>Basidiomycota</taxon>
        <taxon>Agaricomycotina</taxon>
        <taxon>Agaricomycetes</taxon>
        <taxon>Phallomycetidae</taxon>
        <taxon>Geastrales</taxon>
        <taxon>Sphaerobolaceae</taxon>
        <taxon>Sphaerobolus</taxon>
    </lineage>
</organism>
<feature type="compositionally biased region" description="Pro residues" evidence="1">
    <location>
        <begin position="217"/>
        <end position="234"/>
    </location>
</feature>
<evidence type="ECO:0000259" key="2">
    <source>
        <dbReference type="Pfam" id="PF25459"/>
    </source>
</evidence>
<dbReference type="OrthoDB" id="207120at2759"/>
<feature type="compositionally biased region" description="Pro residues" evidence="1">
    <location>
        <begin position="104"/>
        <end position="129"/>
    </location>
</feature>
<dbReference type="EMBL" id="KN837111">
    <property type="protein sequence ID" value="KIJ45681.1"/>
    <property type="molecule type" value="Genomic_DNA"/>
</dbReference>
<evidence type="ECO:0000313" key="3">
    <source>
        <dbReference type="EMBL" id="KIJ45681.1"/>
    </source>
</evidence>
<feature type="compositionally biased region" description="Polar residues" evidence="1">
    <location>
        <begin position="11"/>
        <end position="30"/>
    </location>
</feature>
<accession>A0A0C9W3D8</accession>
<proteinExistence type="predicted"/>
<dbReference type="Proteomes" id="UP000054279">
    <property type="component" value="Unassembled WGS sequence"/>
</dbReference>
<sequence>MGGMRFGMLPQMTSPSSSHPRMASNENSRTVEAPSPPARAVPSEPQMQHLEYEEALSDDGVKVEAAESEMSMEEVTAEDAEEEPEDVPPPPPPPRDNRTISPPAAAPPPPSRTGRPPVPTASPPSPPPKSDSQRPELRHAPTSTGEFVMVDNQDEAVPPPPPRARPSHSRSSGPPPLPSKQASGAAWELPEIPSGSFDLSGGFKMDSSVTSEDSTTYPPPISSSPPPPPPPPAREPSREAPTPTPSRLVAPPTQEELIHLASTIGRQVQLAAAALYDKSKKNVVGDGTSQGFVDAALAQVPQASRASHGHLIYSQTGNTVTKRMSNILPGDIIELTEAKLKGHKGLQSYHQSAGTAREPLVAVVSEFDTKKSKVKVFQANQHVGSQTVEMVSYRLDDLKSGTAKIFRVASA</sequence>
<dbReference type="AlphaFoldDB" id="A0A0C9W3D8"/>
<feature type="compositionally biased region" description="Polar residues" evidence="1">
    <location>
        <begin position="207"/>
        <end position="216"/>
    </location>
</feature>